<keyword evidence="1" id="KW-1133">Transmembrane helix</keyword>
<protein>
    <recommendedName>
        <fullName evidence="4">Poxvirus protein I5</fullName>
    </recommendedName>
</protein>
<feature type="transmembrane region" description="Helical" evidence="1">
    <location>
        <begin position="21"/>
        <end position="47"/>
    </location>
</feature>
<evidence type="ECO:0008006" key="4">
    <source>
        <dbReference type="Google" id="ProtNLM"/>
    </source>
</evidence>
<gene>
    <name evidence="2" type="ORF">QFZ46_002556</name>
</gene>
<sequence length="204" mass="21683">MSRERHSPETMRRFGGGGISAFAEMLVIGLGITALALPLVTLVPALAAGTRHLDEHLEHRGDSLRDLFRLGWQAIRAGWLFGLASLAVLALLLINVALGLQGLVPGGAALAVVSGVLAVVVAVVVCRVASLWSPGRRWADLWRSGRTLAIDDPIGSFFVLLGILVSVTVVWMLPPLIVIAPGLLAVSIVAAERRRRAVSRAERV</sequence>
<dbReference type="Proteomes" id="UP001239085">
    <property type="component" value="Unassembled WGS sequence"/>
</dbReference>
<organism evidence="2 3">
    <name type="scientific">Microbacterium murale</name>
    <dbReference type="NCBI Taxonomy" id="1081040"/>
    <lineage>
        <taxon>Bacteria</taxon>
        <taxon>Bacillati</taxon>
        <taxon>Actinomycetota</taxon>
        <taxon>Actinomycetes</taxon>
        <taxon>Micrococcales</taxon>
        <taxon>Microbacteriaceae</taxon>
        <taxon>Microbacterium</taxon>
    </lineage>
</organism>
<dbReference type="RefSeq" id="WP_307362083.1">
    <property type="nucleotide sequence ID" value="NZ_JAUSXK010000001.1"/>
</dbReference>
<evidence type="ECO:0000313" key="2">
    <source>
        <dbReference type="EMBL" id="MDQ0644396.1"/>
    </source>
</evidence>
<evidence type="ECO:0000256" key="1">
    <source>
        <dbReference type="SAM" id="Phobius"/>
    </source>
</evidence>
<keyword evidence="1" id="KW-0472">Membrane</keyword>
<accession>A0ABU0PCJ5</accession>
<name>A0ABU0PCJ5_9MICO</name>
<evidence type="ECO:0000313" key="3">
    <source>
        <dbReference type="Proteomes" id="UP001239085"/>
    </source>
</evidence>
<comment type="caution">
    <text evidence="2">The sequence shown here is derived from an EMBL/GenBank/DDBJ whole genome shotgun (WGS) entry which is preliminary data.</text>
</comment>
<dbReference type="EMBL" id="JAUSXK010000001">
    <property type="protein sequence ID" value="MDQ0644396.1"/>
    <property type="molecule type" value="Genomic_DNA"/>
</dbReference>
<keyword evidence="3" id="KW-1185">Reference proteome</keyword>
<reference evidence="2 3" key="1">
    <citation type="submission" date="2023-07" db="EMBL/GenBank/DDBJ databases">
        <title>Comparative genomics of wheat-associated soil bacteria to identify genetic determinants of phenazine resistance.</title>
        <authorList>
            <person name="Mouncey N."/>
        </authorList>
    </citation>
    <scope>NUCLEOTIDE SEQUENCE [LARGE SCALE GENOMIC DNA]</scope>
    <source>
        <strain evidence="2 3">W2I7</strain>
    </source>
</reference>
<feature type="transmembrane region" description="Helical" evidence="1">
    <location>
        <begin position="157"/>
        <end position="190"/>
    </location>
</feature>
<feature type="transmembrane region" description="Helical" evidence="1">
    <location>
        <begin position="110"/>
        <end position="132"/>
    </location>
</feature>
<keyword evidence="1" id="KW-0812">Transmembrane</keyword>
<feature type="transmembrane region" description="Helical" evidence="1">
    <location>
        <begin position="77"/>
        <end position="98"/>
    </location>
</feature>
<proteinExistence type="predicted"/>